<gene>
    <name evidence="1" type="ORF">ACFQZQ_10845</name>
</gene>
<proteinExistence type="predicted"/>
<dbReference type="EMBL" id="JBHTIH010000004">
    <property type="protein sequence ID" value="MFD0739778.1"/>
    <property type="molecule type" value="Genomic_DNA"/>
</dbReference>
<name>A0ABW2YN17_9GAMM</name>
<accession>A0ABW2YN17</accession>
<evidence type="ECO:0000313" key="1">
    <source>
        <dbReference type="EMBL" id="MFD0739778.1"/>
    </source>
</evidence>
<sequence length="142" mass="15364">MPDSSFKAEAASRLGLIQRLAIMHRWLAVFSILASLSACASVAPISHRVAGCYAAGDGIGYNRLRLCLDRDGTYTSQLAGDIGPWHEASGTWSLSGDMIQLVAKTEKPVDWLARVRVASDKVLEPLSPSGELAWEPLKRESP</sequence>
<keyword evidence="2" id="KW-1185">Reference proteome</keyword>
<dbReference type="RefSeq" id="WP_386812807.1">
    <property type="nucleotide sequence ID" value="NZ_JBHTIH010000004.1"/>
</dbReference>
<comment type="caution">
    <text evidence="1">The sequence shown here is derived from an EMBL/GenBank/DDBJ whole genome shotgun (WGS) entry which is preliminary data.</text>
</comment>
<organism evidence="1 2">
    <name type="scientific">Lysobacter koreensis</name>
    <dbReference type="NCBI Taxonomy" id="266122"/>
    <lineage>
        <taxon>Bacteria</taxon>
        <taxon>Pseudomonadati</taxon>
        <taxon>Pseudomonadota</taxon>
        <taxon>Gammaproteobacteria</taxon>
        <taxon>Lysobacterales</taxon>
        <taxon>Lysobacteraceae</taxon>
        <taxon>Lysobacter</taxon>
    </lineage>
</organism>
<reference evidence="2" key="1">
    <citation type="journal article" date="2019" name="Int. J. Syst. Evol. Microbiol.">
        <title>The Global Catalogue of Microorganisms (GCM) 10K type strain sequencing project: providing services to taxonomists for standard genome sequencing and annotation.</title>
        <authorList>
            <consortium name="The Broad Institute Genomics Platform"/>
            <consortium name="The Broad Institute Genome Sequencing Center for Infectious Disease"/>
            <person name="Wu L."/>
            <person name="Ma J."/>
        </authorList>
    </citation>
    <scope>NUCLEOTIDE SEQUENCE [LARGE SCALE GENOMIC DNA]</scope>
    <source>
        <strain evidence="2">CCUG 55491</strain>
    </source>
</reference>
<protein>
    <submittedName>
        <fullName evidence="1">Uncharacterized protein</fullName>
    </submittedName>
</protein>
<dbReference type="Proteomes" id="UP001597090">
    <property type="component" value="Unassembled WGS sequence"/>
</dbReference>
<evidence type="ECO:0000313" key="2">
    <source>
        <dbReference type="Proteomes" id="UP001597090"/>
    </source>
</evidence>